<dbReference type="Proteomes" id="UP000483362">
    <property type="component" value="Unassembled WGS sequence"/>
</dbReference>
<dbReference type="InterPro" id="IPR039697">
    <property type="entry name" value="Alcohol_dehydrogenase_Fe"/>
</dbReference>
<dbReference type="FunFam" id="3.40.50.1970:FF:000003">
    <property type="entry name" value="Alcohol dehydrogenase, iron-containing"/>
    <property type="match status" value="1"/>
</dbReference>
<keyword evidence="6" id="KW-1185">Reference proteome</keyword>
<dbReference type="SUPFAM" id="SSF56796">
    <property type="entry name" value="Dehydroquinate synthase-like"/>
    <property type="match status" value="1"/>
</dbReference>
<dbReference type="PANTHER" id="PTHR11496">
    <property type="entry name" value="ALCOHOL DEHYDROGENASE"/>
    <property type="match status" value="1"/>
</dbReference>
<protein>
    <submittedName>
        <fullName evidence="5">Iron-containing alcohol dehydrogenase</fullName>
    </submittedName>
</protein>
<dbReference type="InterPro" id="IPR056798">
    <property type="entry name" value="ADH_Fe_C"/>
</dbReference>
<comment type="similarity">
    <text evidence="1">Belongs to the iron-containing alcohol dehydrogenase family.</text>
</comment>
<dbReference type="PROSITE" id="PS00913">
    <property type="entry name" value="ADH_IRON_1"/>
    <property type="match status" value="1"/>
</dbReference>
<dbReference type="Gene3D" id="1.20.1090.10">
    <property type="entry name" value="Dehydroquinate synthase-like - alpha domain"/>
    <property type="match status" value="1"/>
</dbReference>
<organism evidence="5 6">
    <name type="scientific">Sodaliphilus pleomorphus</name>
    <dbReference type="NCBI Taxonomy" id="2606626"/>
    <lineage>
        <taxon>Bacteria</taxon>
        <taxon>Pseudomonadati</taxon>
        <taxon>Bacteroidota</taxon>
        <taxon>Bacteroidia</taxon>
        <taxon>Bacteroidales</taxon>
        <taxon>Muribaculaceae</taxon>
        <taxon>Sodaliphilus</taxon>
    </lineage>
</organism>
<dbReference type="EMBL" id="VULT01000010">
    <property type="protein sequence ID" value="MSS17603.1"/>
    <property type="molecule type" value="Genomic_DNA"/>
</dbReference>
<proteinExistence type="inferred from homology"/>
<name>A0A6L5XE06_9BACT</name>
<dbReference type="CDD" id="cd08196">
    <property type="entry name" value="Fe-ADH-like"/>
    <property type="match status" value="1"/>
</dbReference>
<dbReference type="Pfam" id="PF00465">
    <property type="entry name" value="Fe-ADH"/>
    <property type="match status" value="1"/>
</dbReference>
<feature type="domain" description="Alcohol dehydrogenase iron-type/glycerol dehydrogenase GldA" evidence="3">
    <location>
        <begin position="8"/>
        <end position="175"/>
    </location>
</feature>
<dbReference type="InterPro" id="IPR018211">
    <property type="entry name" value="ADH_Fe_CS"/>
</dbReference>
<accession>A0A6L5XE06</accession>
<evidence type="ECO:0000256" key="2">
    <source>
        <dbReference type="ARBA" id="ARBA00023002"/>
    </source>
</evidence>
<sequence>MNWEYVQPVRIIFGNGQIKKLTSEIAKLNGSNGLLVTTAGFVRRGMAARILQLSGGTIKQVYSAVSPNPTVEECDNCSSILRDNQCDFVVALGGGSVIDCAKAAATFGLTSCAATDFLGTGKAIPQQHLPIIAMPTTSGTASEVTCVSVLSDHNRGIKSPMNSYGFYPTVAIVDPELTLTVPPHLTATTGFDVLCHAIEAYWSVNHQPVCSTLAVHAAHLALTNLRQAYKHGDDLAARENMAEASVTAGLAFTLPKTTSAHACSYPLTNLLGIAHGEACAMTITHFIRFNANHGCERVVQLAHKLGYEDAEALANAIDGMREDTGMLLDLKSFHLDNTQLEQLIQGSKHPNLRNNPVPVSEQDLREMYESMI</sequence>
<dbReference type="Gene3D" id="3.40.50.1970">
    <property type="match status" value="1"/>
</dbReference>
<comment type="caution">
    <text evidence="5">The sequence shown here is derived from an EMBL/GenBank/DDBJ whole genome shotgun (WGS) entry which is preliminary data.</text>
</comment>
<dbReference type="Pfam" id="PF25137">
    <property type="entry name" value="ADH_Fe_C"/>
    <property type="match status" value="1"/>
</dbReference>
<gene>
    <name evidence="5" type="ORF">FYJ29_07520</name>
</gene>
<evidence type="ECO:0000313" key="6">
    <source>
        <dbReference type="Proteomes" id="UP000483362"/>
    </source>
</evidence>
<evidence type="ECO:0000313" key="5">
    <source>
        <dbReference type="EMBL" id="MSS17603.1"/>
    </source>
</evidence>
<dbReference type="InterPro" id="IPR001670">
    <property type="entry name" value="ADH_Fe/GldA"/>
</dbReference>
<dbReference type="GO" id="GO:0004022">
    <property type="term" value="F:alcohol dehydrogenase (NAD+) activity"/>
    <property type="evidence" value="ECO:0007669"/>
    <property type="project" value="TreeGrafter"/>
</dbReference>
<dbReference type="GO" id="GO:0046872">
    <property type="term" value="F:metal ion binding"/>
    <property type="evidence" value="ECO:0007669"/>
    <property type="project" value="InterPro"/>
</dbReference>
<dbReference type="PANTHER" id="PTHR11496:SF83">
    <property type="entry name" value="HYDROXYACID-OXOACID TRANSHYDROGENASE, MITOCHONDRIAL"/>
    <property type="match status" value="1"/>
</dbReference>
<evidence type="ECO:0000259" key="3">
    <source>
        <dbReference type="Pfam" id="PF00465"/>
    </source>
</evidence>
<dbReference type="RefSeq" id="WP_154328560.1">
    <property type="nucleotide sequence ID" value="NZ_CP045696.1"/>
</dbReference>
<keyword evidence="2" id="KW-0560">Oxidoreductase</keyword>
<evidence type="ECO:0000256" key="1">
    <source>
        <dbReference type="ARBA" id="ARBA00007358"/>
    </source>
</evidence>
<dbReference type="AlphaFoldDB" id="A0A6L5XE06"/>
<reference evidence="5 6" key="1">
    <citation type="submission" date="2019-08" db="EMBL/GenBank/DDBJ databases">
        <title>In-depth cultivation of the pig gut microbiome towards novel bacterial diversity and tailored functional studies.</title>
        <authorList>
            <person name="Wylensek D."/>
            <person name="Hitch T.C.A."/>
            <person name="Clavel T."/>
        </authorList>
    </citation>
    <scope>NUCLEOTIDE SEQUENCE [LARGE SCALE GENOMIC DNA]</scope>
    <source>
        <strain evidence="5 6">Oil-RF-744-WCA-WT-10</strain>
    </source>
</reference>
<feature type="domain" description="Fe-containing alcohol dehydrogenase-like C-terminal" evidence="4">
    <location>
        <begin position="186"/>
        <end position="371"/>
    </location>
</feature>
<evidence type="ECO:0000259" key="4">
    <source>
        <dbReference type="Pfam" id="PF25137"/>
    </source>
</evidence>